<dbReference type="PANTHER" id="PTHR33710:SF78">
    <property type="entry name" value="ENDONUCLEASE_EXONUCLEASE_PHOSPHATASE DOMAIN-CONTAINING PROTEIN"/>
    <property type="match status" value="1"/>
</dbReference>
<proteinExistence type="predicted"/>
<dbReference type="KEGG" id="nsy:104233200"/>
<dbReference type="eggNOG" id="KOG1075">
    <property type="taxonomic scope" value="Eukaryota"/>
</dbReference>
<dbReference type="AlphaFoldDB" id="A0A1U7WY59"/>
<evidence type="ECO:0000313" key="2">
    <source>
        <dbReference type="RefSeq" id="XP_009784857.1"/>
    </source>
</evidence>
<evidence type="ECO:0000313" key="1">
    <source>
        <dbReference type="Proteomes" id="UP000189701"/>
    </source>
</evidence>
<dbReference type="InterPro" id="IPR036691">
    <property type="entry name" value="Endo/exonu/phosph_ase_sf"/>
</dbReference>
<dbReference type="SUPFAM" id="SSF56219">
    <property type="entry name" value="DNase I-like"/>
    <property type="match status" value="1"/>
</dbReference>
<sequence>MSQKQASTSLEWINPLRTGRGLPKQNLQIEKSYSYQILDKPGTVSPVEPATKSATGEKKGVLTEEDRIRGNLVTLAEIMEFRNCVDYCGLIELPHQRNRYTWNDKHSEQKIFSKIDWAFINDKWLGIMPTYQAKFLPEGISDHCPMQLTLEGIKTRKKKSFQYCNVWDQHPLFDATIKAGWEVQIEWCKILRVVKRLRLLKKGLKQLNSKYFKDLVNEVDDSREELRRVQEKMQANPLDKGMQKKEREVYQQFRRISYMAEIYLQQKSKANWIRLGDDNTMYFYAVIKHRRMKLATTQIREKQGKWQSDPDDIAQVFVEYYENLLGHTINARVKSYQQLCEKRAGFILRTIAWGIVGADITKVVLEFFDNGKLLK</sequence>
<dbReference type="PANTHER" id="PTHR33710">
    <property type="entry name" value="BNAC02G09200D PROTEIN"/>
    <property type="match status" value="1"/>
</dbReference>
<name>A0A1U7WY59_NICSY</name>
<reference evidence="1" key="1">
    <citation type="journal article" date="2013" name="Genome Biol.">
        <title>Reference genomes and transcriptomes of Nicotiana sylvestris and Nicotiana tomentosiformis.</title>
        <authorList>
            <person name="Sierro N."/>
            <person name="Battey J.N."/>
            <person name="Ouadi S."/>
            <person name="Bovet L."/>
            <person name="Goepfert S."/>
            <person name="Bakaher N."/>
            <person name="Peitsch M.C."/>
            <person name="Ivanov N.V."/>
        </authorList>
    </citation>
    <scope>NUCLEOTIDE SEQUENCE [LARGE SCALE GENOMIC DNA]</scope>
</reference>
<keyword evidence="1" id="KW-1185">Reference proteome</keyword>
<gene>
    <name evidence="2" type="primary">LOC104233200</name>
</gene>
<protein>
    <submittedName>
        <fullName evidence="2">Uncharacterized protein LOC104233200</fullName>
    </submittedName>
</protein>
<dbReference type="Gene3D" id="3.60.10.10">
    <property type="entry name" value="Endonuclease/exonuclease/phosphatase"/>
    <property type="match status" value="1"/>
</dbReference>
<dbReference type="Proteomes" id="UP000189701">
    <property type="component" value="Unplaced"/>
</dbReference>
<reference evidence="2" key="2">
    <citation type="submission" date="2025-08" db="UniProtKB">
        <authorList>
            <consortium name="RefSeq"/>
        </authorList>
    </citation>
    <scope>IDENTIFICATION</scope>
    <source>
        <tissue evidence="2">Leaf</tissue>
    </source>
</reference>
<accession>A0A1U7WY59</accession>
<organism evidence="1 2">
    <name type="scientific">Nicotiana sylvestris</name>
    <name type="common">Wood tobacco</name>
    <name type="synonym">South American tobacco</name>
    <dbReference type="NCBI Taxonomy" id="4096"/>
    <lineage>
        <taxon>Eukaryota</taxon>
        <taxon>Viridiplantae</taxon>
        <taxon>Streptophyta</taxon>
        <taxon>Embryophyta</taxon>
        <taxon>Tracheophyta</taxon>
        <taxon>Spermatophyta</taxon>
        <taxon>Magnoliopsida</taxon>
        <taxon>eudicotyledons</taxon>
        <taxon>Gunneridae</taxon>
        <taxon>Pentapetalae</taxon>
        <taxon>asterids</taxon>
        <taxon>lamiids</taxon>
        <taxon>Solanales</taxon>
        <taxon>Solanaceae</taxon>
        <taxon>Nicotianoideae</taxon>
        <taxon>Nicotianeae</taxon>
        <taxon>Nicotiana</taxon>
    </lineage>
</organism>
<dbReference type="GeneID" id="104233200"/>
<dbReference type="RefSeq" id="XP_009784857.1">
    <property type="nucleotide sequence ID" value="XM_009786555.1"/>
</dbReference>